<dbReference type="Proteomes" id="UP000186955">
    <property type="component" value="Unassembled WGS sequence"/>
</dbReference>
<dbReference type="InterPro" id="IPR011044">
    <property type="entry name" value="Quino_amine_DH_bsu"/>
</dbReference>
<keyword evidence="6" id="KW-0539">Nucleus</keyword>
<name>A0A1Q5UHZ4_9EURO</name>
<comment type="subcellular location">
    <subcellularLocation>
        <location evidence="1">Nucleus</location>
    </subcellularLocation>
</comment>
<dbReference type="PANTHER" id="PTHR15528:SF11">
    <property type="entry name" value="FI18188P1"/>
    <property type="match status" value="1"/>
</dbReference>
<keyword evidence="4" id="KW-0805">Transcription regulation</keyword>
<evidence type="ECO:0000256" key="5">
    <source>
        <dbReference type="ARBA" id="ARBA00023163"/>
    </source>
</evidence>
<dbReference type="GO" id="GO:0045944">
    <property type="term" value="P:positive regulation of transcription by RNA polymerase II"/>
    <property type="evidence" value="ECO:0007669"/>
    <property type="project" value="TreeGrafter"/>
</dbReference>
<dbReference type="GO" id="GO:0003712">
    <property type="term" value="F:transcription coregulator activity"/>
    <property type="evidence" value="ECO:0007669"/>
    <property type="project" value="InterPro"/>
</dbReference>
<protein>
    <submittedName>
        <fullName evidence="7">Uncharacterized protein</fullName>
    </submittedName>
</protein>
<keyword evidence="3" id="KW-0694">RNA-binding</keyword>
<dbReference type="SUPFAM" id="SSF50969">
    <property type="entry name" value="YVTN repeat-like/Quinoprotein amine dehydrogenase"/>
    <property type="match status" value="1"/>
</dbReference>
<proteinExistence type="predicted"/>
<evidence type="ECO:0000256" key="4">
    <source>
        <dbReference type="ARBA" id="ARBA00023015"/>
    </source>
</evidence>
<sequence>MAPQSQVTESRFEPCASTASLFLYAQGSVILCLHHDTLAVERRFTSHQDNIEFISVDNVSERGAGRLVVSYDVGQTAIVWDIFTGTEIARFASFEHLRVASWMRNGNVAFGTQE</sequence>
<keyword evidence="8" id="KW-1185">Reference proteome</keyword>
<dbReference type="EMBL" id="MNBE01000251">
    <property type="protein sequence ID" value="OKP12081.1"/>
    <property type="molecule type" value="Genomic_DNA"/>
</dbReference>
<dbReference type="GO" id="GO:0005634">
    <property type="term" value="C:nucleus"/>
    <property type="evidence" value="ECO:0007669"/>
    <property type="project" value="UniProtKB-SubCell"/>
</dbReference>
<evidence type="ECO:0000256" key="2">
    <source>
        <dbReference type="ARBA" id="ARBA00022553"/>
    </source>
</evidence>
<dbReference type="AlphaFoldDB" id="A0A1Q5UHZ4"/>
<keyword evidence="5" id="KW-0804">Transcription</keyword>
<dbReference type="GO" id="GO:0003723">
    <property type="term" value="F:RNA binding"/>
    <property type="evidence" value="ECO:0007669"/>
    <property type="project" value="UniProtKB-KW"/>
</dbReference>
<dbReference type="PANTHER" id="PTHR15528">
    <property type="entry name" value="PEROXISOME PROLIFERATOR ACTIVATED RECEPTOR GAMMA COACTIVATOR 1 PGC-1 -RELATED"/>
    <property type="match status" value="1"/>
</dbReference>
<evidence type="ECO:0000313" key="8">
    <source>
        <dbReference type="Proteomes" id="UP000186955"/>
    </source>
</evidence>
<keyword evidence="2" id="KW-0597">Phosphoprotein</keyword>
<gene>
    <name evidence="7" type="ORF">PENSUB_2439</name>
</gene>
<accession>A0A1Q5UHZ4</accession>
<dbReference type="InterPro" id="IPR034605">
    <property type="entry name" value="PGC-1"/>
</dbReference>
<comment type="caution">
    <text evidence="7">The sequence shown here is derived from an EMBL/GenBank/DDBJ whole genome shotgun (WGS) entry which is preliminary data.</text>
</comment>
<reference evidence="7 8" key="1">
    <citation type="submission" date="2016-10" db="EMBL/GenBank/DDBJ databases">
        <title>Genome sequence of the ascomycete fungus Penicillium subrubescens.</title>
        <authorList>
            <person name="De Vries R.P."/>
            <person name="Peng M."/>
            <person name="Dilokpimol A."/>
            <person name="Hilden K."/>
            <person name="Makela M.R."/>
            <person name="Grigoriev I."/>
            <person name="Riley R."/>
            <person name="Granchi Z."/>
        </authorList>
    </citation>
    <scope>NUCLEOTIDE SEQUENCE [LARGE SCALE GENOMIC DNA]</scope>
    <source>
        <strain evidence="7 8">CBS 132785</strain>
    </source>
</reference>
<evidence type="ECO:0000313" key="7">
    <source>
        <dbReference type="EMBL" id="OKP12081.1"/>
    </source>
</evidence>
<organism evidence="7 8">
    <name type="scientific">Penicillium subrubescens</name>
    <dbReference type="NCBI Taxonomy" id="1316194"/>
    <lineage>
        <taxon>Eukaryota</taxon>
        <taxon>Fungi</taxon>
        <taxon>Dikarya</taxon>
        <taxon>Ascomycota</taxon>
        <taxon>Pezizomycotina</taxon>
        <taxon>Eurotiomycetes</taxon>
        <taxon>Eurotiomycetidae</taxon>
        <taxon>Eurotiales</taxon>
        <taxon>Aspergillaceae</taxon>
        <taxon>Penicillium</taxon>
    </lineage>
</organism>
<evidence type="ECO:0000256" key="6">
    <source>
        <dbReference type="ARBA" id="ARBA00023242"/>
    </source>
</evidence>
<dbReference type="STRING" id="1316194.A0A1Q5UHZ4"/>
<evidence type="ECO:0000256" key="1">
    <source>
        <dbReference type="ARBA" id="ARBA00004123"/>
    </source>
</evidence>
<evidence type="ECO:0000256" key="3">
    <source>
        <dbReference type="ARBA" id="ARBA00022884"/>
    </source>
</evidence>